<keyword evidence="3" id="KW-1185">Reference proteome</keyword>
<dbReference type="AlphaFoldDB" id="A0A941DSA4"/>
<sequence length="139" mass="16644">MKIQLTEQKTIAIRMYRKNDFSSIQLLNQEEDWNNLVQNEGTTRAAWDHSNVRYVLEDEERIIGYVRGLTDENVTLYICELLIAKDYRGIGLGRQLLDYVRQMYPKTRVDLLASSSSYTYYEKHHYRPFYGFRKTWEEG</sequence>
<dbReference type="Gene3D" id="3.40.630.30">
    <property type="match status" value="1"/>
</dbReference>
<dbReference type="Proteomes" id="UP000675284">
    <property type="component" value="Unassembled WGS sequence"/>
</dbReference>
<dbReference type="PROSITE" id="PS51186">
    <property type="entry name" value="GNAT"/>
    <property type="match status" value="1"/>
</dbReference>
<dbReference type="RefSeq" id="WP_166529795.1">
    <property type="nucleotide sequence ID" value="NZ_JAGSOT010000002.1"/>
</dbReference>
<proteinExistence type="predicted"/>
<evidence type="ECO:0000259" key="1">
    <source>
        <dbReference type="PROSITE" id="PS51186"/>
    </source>
</evidence>
<accession>A0A941DSA4</accession>
<dbReference type="Pfam" id="PF13673">
    <property type="entry name" value="Acetyltransf_10"/>
    <property type="match status" value="1"/>
</dbReference>
<protein>
    <submittedName>
        <fullName evidence="2">GNAT family N-acetyltransferase</fullName>
    </submittedName>
</protein>
<organism evidence="2 3">
    <name type="scientific">Virgibacillus salarius</name>
    <dbReference type="NCBI Taxonomy" id="447199"/>
    <lineage>
        <taxon>Bacteria</taxon>
        <taxon>Bacillati</taxon>
        <taxon>Bacillota</taxon>
        <taxon>Bacilli</taxon>
        <taxon>Bacillales</taxon>
        <taxon>Bacillaceae</taxon>
        <taxon>Virgibacillus</taxon>
    </lineage>
</organism>
<dbReference type="EMBL" id="JAGSOT010000002">
    <property type="protein sequence ID" value="MBR7794587.1"/>
    <property type="molecule type" value="Genomic_DNA"/>
</dbReference>
<reference evidence="2" key="1">
    <citation type="submission" date="2021-04" db="EMBL/GenBank/DDBJ databases">
        <title>Isolation and polyphasic classification of algal microorganism.</title>
        <authorList>
            <person name="Wang S."/>
        </authorList>
    </citation>
    <scope>NUCLEOTIDE SEQUENCE</scope>
    <source>
        <strain evidence="2">720a</strain>
    </source>
</reference>
<gene>
    <name evidence="2" type="ORF">KCX74_00855</name>
</gene>
<feature type="domain" description="N-acetyltransferase" evidence="1">
    <location>
        <begin position="11"/>
        <end position="139"/>
    </location>
</feature>
<dbReference type="GO" id="GO:0016747">
    <property type="term" value="F:acyltransferase activity, transferring groups other than amino-acyl groups"/>
    <property type="evidence" value="ECO:0007669"/>
    <property type="project" value="InterPro"/>
</dbReference>
<dbReference type="SUPFAM" id="SSF55729">
    <property type="entry name" value="Acyl-CoA N-acyltransferases (Nat)"/>
    <property type="match status" value="1"/>
</dbReference>
<comment type="caution">
    <text evidence="2">The sequence shown here is derived from an EMBL/GenBank/DDBJ whole genome shotgun (WGS) entry which is preliminary data.</text>
</comment>
<name>A0A941DSA4_9BACI</name>
<evidence type="ECO:0000313" key="3">
    <source>
        <dbReference type="Proteomes" id="UP000675284"/>
    </source>
</evidence>
<dbReference type="InterPro" id="IPR000182">
    <property type="entry name" value="GNAT_dom"/>
</dbReference>
<evidence type="ECO:0000313" key="2">
    <source>
        <dbReference type="EMBL" id="MBR7794587.1"/>
    </source>
</evidence>
<dbReference type="CDD" id="cd04301">
    <property type="entry name" value="NAT_SF"/>
    <property type="match status" value="1"/>
</dbReference>
<dbReference type="InterPro" id="IPR016181">
    <property type="entry name" value="Acyl_CoA_acyltransferase"/>
</dbReference>